<sequence>MKAALRSAGSFVLPPDDAGSVRAFSRIGYDLAEALADLIDNSIDAAARRVEITFTRNDSRVTAVTIADNGRGLTEGELQEAMRFAGPKHRAPSTLGMFGLGMKSASLSQCRSVSVLAKSATGSPVGCRWTETSIREGWRCETLESADVRERFAASYASPQKPDAGLVVLWEQLDRLTTTGGEGGLDSFLQQMLVSLDRSLGLTFHRFIGPAFGIVLRVKHEERPTSLPRRVRAYDPFGYAASGRSGYPRTFETYMPGGPALRLHAHIWPSGSESPEFLLGKRRALSNQGFFFYRNDRLVQAGGWQSVTNDAVDPELTLARVAIDIPPEYIDINVQKSRIQTTAALSSALADAKSGQLMFGDYLDDARRAFRQARSKSAGPAPLPLVLGDGLPVSVQRQSRLYAGGSMFRRIDFVWHTLPPDRVFALDQASDRIVLNDVHRARLSPGSEEPSIDLPIFKTLLFFLLKEELDGSRLSQRRRRRLDEINNLLLRALENS</sequence>
<organism evidence="1 2">
    <name type="scientific">Antarcticirhabdus aurantiaca</name>
    <dbReference type="NCBI Taxonomy" id="2606717"/>
    <lineage>
        <taxon>Bacteria</taxon>
        <taxon>Pseudomonadati</taxon>
        <taxon>Pseudomonadota</taxon>
        <taxon>Alphaproteobacteria</taxon>
        <taxon>Hyphomicrobiales</taxon>
        <taxon>Aurantimonadaceae</taxon>
        <taxon>Antarcticirhabdus</taxon>
    </lineage>
</organism>
<protein>
    <submittedName>
        <fullName evidence="1">ATP-binding protein</fullName>
    </submittedName>
</protein>
<dbReference type="Proteomes" id="UP001163223">
    <property type="component" value="Chromosome"/>
</dbReference>
<proteinExistence type="predicted"/>
<accession>A0ACD4NP36</accession>
<dbReference type="EMBL" id="CP113520">
    <property type="protein sequence ID" value="WAJ28502.1"/>
    <property type="molecule type" value="Genomic_DNA"/>
</dbReference>
<keyword evidence="1" id="KW-0067">ATP-binding</keyword>
<evidence type="ECO:0000313" key="2">
    <source>
        <dbReference type="Proteomes" id="UP001163223"/>
    </source>
</evidence>
<keyword evidence="1" id="KW-0547">Nucleotide-binding</keyword>
<evidence type="ECO:0000313" key="1">
    <source>
        <dbReference type="EMBL" id="WAJ28502.1"/>
    </source>
</evidence>
<gene>
    <name evidence="1" type="ORF">OXU80_27475</name>
</gene>
<keyword evidence="2" id="KW-1185">Reference proteome</keyword>
<reference evidence="1" key="1">
    <citation type="submission" date="2022-11" db="EMBL/GenBank/DDBJ databases">
        <title>beta-Carotene-producing bacterium, Jeongeuplla avenae sp. nov., alleviates the salt stress of Arabidopsis seedlings.</title>
        <authorList>
            <person name="Jiang L."/>
            <person name="Lee J."/>
        </authorList>
    </citation>
    <scope>NUCLEOTIDE SEQUENCE</scope>
    <source>
        <strain evidence="1">DY_R2A_6</strain>
    </source>
</reference>
<name>A0ACD4NP36_9HYPH</name>